<dbReference type="InterPro" id="IPR011990">
    <property type="entry name" value="TPR-like_helical_dom_sf"/>
</dbReference>
<keyword evidence="2" id="KW-0418">Kinase</keyword>
<sequence>MAAVSESRVDALPVWRTSYVGRCREVTELRTLLGTARLVTVVGPPGVGKTRLAVQMVAERAGKPPDGVAFVGLAELTDAALVANAVGVTLGLRGQAGSEERTLLAALRERRMVLVLDNCEHLIDACARVATAVVRACPQVVVLATSRQPLGVAGEQLFPLSPLAVPDPDSVGSAGELQAYDAVSLLADRMQLILPSFAITEDNYADVARLSQGLDGLPLAIELAAVRVRSLSVRQLSDRLAGRLSLLTGVARTAPQRQRTLRGTVDWSYQLCTPEERLVWARASVFSGSFDLDAAERVCGGDGVEPAAVVDLIGGLVDKSVLAVQEHAGENRYRMLESLREYGREQLSTDESLRARRRHRDCYAARAGRVRAAEGSLDTVALCHQLRPDHPNLRAAIEFCLRTPDEADAGLAMTTDLHLYWQMWRLLAEARTWLDRLLSNASPGGPRRCLALLYSADYCLHEGALQRCAELVAEANGIAARLADGSLMARAELTAGSLAECQGEPRRAAGIFSTAVAGFRKVGNRRGELVALIHHGWSTGFSGDPDGGRALLREGLARSTEYGDLYARLYLLAGLVMIEAEFGAAATAARHLQDLVAATEEAGLDRWDVEWLSSAGWVAGRLGEHARAATLYGITETACRIQGIALHTLAAFETPNARHVQCTREALGVHEFEKHFTAGAAMSEGDALRYAFGVTDTPASAPADPDPLTRRQREIAELVRQGLTNRQIARRLAISLRTAETHVAHITTKLGFTNRAQIAAWAARRQIR</sequence>
<dbReference type="Gene3D" id="1.25.40.10">
    <property type="entry name" value="Tetratricopeptide repeat domain"/>
    <property type="match status" value="1"/>
</dbReference>
<dbReference type="AlphaFoldDB" id="A0A542DS43"/>
<accession>A0A542DS43</accession>
<reference evidence="2 3" key="1">
    <citation type="submission" date="2019-06" db="EMBL/GenBank/DDBJ databases">
        <title>Sequencing the genomes of 1000 actinobacteria strains.</title>
        <authorList>
            <person name="Klenk H.-P."/>
        </authorList>
    </citation>
    <scope>NUCLEOTIDE SEQUENCE [LARGE SCALE GENOMIC DNA]</scope>
    <source>
        <strain evidence="2 3">DSM 45679</strain>
    </source>
</reference>
<dbReference type="Pfam" id="PF25872">
    <property type="entry name" value="HTH_77"/>
    <property type="match status" value="1"/>
</dbReference>
<dbReference type="InterPro" id="IPR016032">
    <property type="entry name" value="Sig_transdc_resp-reg_C-effctor"/>
</dbReference>
<dbReference type="GO" id="GO:0016887">
    <property type="term" value="F:ATP hydrolysis activity"/>
    <property type="evidence" value="ECO:0007669"/>
    <property type="project" value="InterPro"/>
</dbReference>
<dbReference type="InterPro" id="IPR036388">
    <property type="entry name" value="WH-like_DNA-bd_sf"/>
</dbReference>
<dbReference type="PRINTS" id="PR00364">
    <property type="entry name" value="DISEASERSIST"/>
</dbReference>
<dbReference type="EMBL" id="VFML01000001">
    <property type="protein sequence ID" value="TQJ05932.1"/>
    <property type="molecule type" value="Genomic_DNA"/>
</dbReference>
<dbReference type="Gene3D" id="1.10.10.10">
    <property type="entry name" value="Winged helix-like DNA-binding domain superfamily/Winged helix DNA-binding domain"/>
    <property type="match status" value="1"/>
</dbReference>
<name>A0A542DS43_AMYCI</name>
<evidence type="ECO:0000313" key="2">
    <source>
        <dbReference type="EMBL" id="TQJ05932.1"/>
    </source>
</evidence>
<dbReference type="InterPro" id="IPR003593">
    <property type="entry name" value="AAA+_ATPase"/>
</dbReference>
<dbReference type="SUPFAM" id="SSF52540">
    <property type="entry name" value="P-loop containing nucleoside triphosphate hydrolases"/>
    <property type="match status" value="1"/>
</dbReference>
<gene>
    <name evidence="2" type="ORF">FB471_5778</name>
</gene>
<dbReference type="Pfam" id="PF13401">
    <property type="entry name" value="AAA_22"/>
    <property type="match status" value="1"/>
</dbReference>
<dbReference type="SMART" id="SM00421">
    <property type="entry name" value="HTH_LUXR"/>
    <property type="match status" value="1"/>
</dbReference>
<keyword evidence="2" id="KW-0723">Serine/threonine-protein kinase</keyword>
<dbReference type="InterPro" id="IPR049945">
    <property type="entry name" value="AAA_22"/>
</dbReference>
<dbReference type="Proteomes" id="UP000320876">
    <property type="component" value="Unassembled WGS sequence"/>
</dbReference>
<dbReference type="SMART" id="SM00382">
    <property type="entry name" value="AAA"/>
    <property type="match status" value="1"/>
</dbReference>
<dbReference type="RefSeq" id="WP_142001397.1">
    <property type="nucleotide sequence ID" value="NZ_VFML01000001.1"/>
</dbReference>
<dbReference type="InterPro" id="IPR058852">
    <property type="entry name" value="HTH_77"/>
</dbReference>
<feature type="domain" description="HTH luxR-type" evidence="1">
    <location>
        <begin position="701"/>
        <end position="766"/>
    </location>
</feature>
<dbReference type="CDD" id="cd06170">
    <property type="entry name" value="LuxR_C_like"/>
    <property type="match status" value="1"/>
</dbReference>
<evidence type="ECO:0000313" key="3">
    <source>
        <dbReference type="Proteomes" id="UP000320876"/>
    </source>
</evidence>
<comment type="caution">
    <text evidence="2">The sequence shown here is derived from an EMBL/GenBank/DDBJ whole genome shotgun (WGS) entry which is preliminary data.</text>
</comment>
<dbReference type="PROSITE" id="PS50043">
    <property type="entry name" value="HTH_LUXR_2"/>
    <property type="match status" value="1"/>
</dbReference>
<keyword evidence="2" id="KW-0808">Transferase</keyword>
<dbReference type="PRINTS" id="PR00038">
    <property type="entry name" value="HTHLUXR"/>
</dbReference>
<proteinExistence type="predicted"/>
<evidence type="ECO:0000259" key="1">
    <source>
        <dbReference type="PROSITE" id="PS50043"/>
    </source>
</evidence>
<dbReference type="SUPFAM" id="SSF46894">
    <property type="entry name" value="C-terminal effector domain of the bipartite response regulators"/>
    <property type="match status" value="1"/>
</dbReference>
<dbReference type="GO" id="GO:0003677">
    <property type="term" value="F:DNA binding"/>
    <property type="evidence" value="ECO:0007669"/>
    <property type="project" value="InterPro"/>
</dbReference>
<dbReference type="Pfam" id="PF00196">
    <property type="entry name" value="GerE"/>
    <property type="match status" value="1"/>
</dbReference>
<dbReference type="GO" id="GO:0004674">
    <property type="term" value="F:protein serine/threonine kinase activity"/>
    <property type="evidence" value="ECO:0007669"/>
    <property type="project" value="UniProtKB-KW"/>
</dbReference>
<dbReference type="InterPro" id="IPR027417">
    <property type="entry name" value="P-loop_NTPase"/>
</dbReference>
<dbReference type="InterPro" id="IPR000792">
    <property type="entry name" value="Tscrpt_reg_LuxR_C"/>
</dbReference>
<dbReference type="Gene3D" id="3.40.50.300">
    <property type="entry name" value="P-loop containing nucleotide triphosphate hydrolases"/>
    <property type="match status" value="1"/>
</dbReference>
<dbReference type="GO" id="GO:0006355">
    <property type="term" value="P:regulation of DNA-templated transcription"/>
    <property type="evidence" value="ECO:0007669"/>
    <property type="project" value="InterPro"/>
</dbReference>
<dbReference type="OrthoDB" id="3194665at2"/>
<protein>
    <submittedName>
        <fullName evidence="2">Non-specific serine/threonine protein kinase</fullName>
    </submittedName>
</protein>
<dbReference type="PANTHER" id="PTHR47691:SF3">
    <property type="entry name" value="HTH-TYPE TRANSCRIPTIONAL REGULATOR RV0890C-RELATED"/>
    <property type="match status" value="1"/>
</dbReference>
<dbReference type="PANTHER" id="PTHR47691">
    <property type="entry name" value="REGULATOR-RELATED"/>
    <property type="match status" value="1"/>
</dbReference>
<keyword evidence="3" id="KW-1185">Reference proteome</keyword>
<organism evidence="2 3">
    <name type="scientific">Amycolatopsis cihanbeyliensis</name>
    <dbReference type="NCBI Taxonomy" id="1128664"/>
    <lineage>
        <taxon>Bacteria</taxon>
        <taxon>Bacillati</taxon>
        <taxon>Actinomycetota</taxon>
        <taxon>Actinomycetes</taxon>
        <taxon>Pseudonocardiales</taxon>
        <taxon>Pseudonocardiaceae</taxon>
        <taxon>Amycolatopsis</taxon>
    </lineage>
</organism>